<reference evidence="2 3" key="1">
    <citation type="submission" date="2019-07" db="EMBL/GenBank/DDBJ databases">
        <title>Whole genome shotgun sequence of Actinotalea fermentans NBRC 105374.</title>
        <authorList>
            <person name="Hosoyama A."/>
            <person name="Uohara A."/>
            <person name="Ohji S."/>
            <person name="Ichikawa N."/>
        </authorList>
    </citation>
    <scope>NUCLEOTIDE SEQUENCE [LARGE SCALE GENOMIC DNA]</scope>
    <source>
        <strain evidence="2 3">NBRC 105374</strain>
    </source>
</reference>
<gene>
    <name evidence="2" type="ORF">AFE02nite_21540</name>
</gene>
<feature type="region of interest" description="Disordered" evidence="1">
    <location>
        <begin position="1"/>
        <end position="46"/>
    </location>
</feature>
<protein>
    <submittedName>
        <fullName evidence="2">Uncharacterized protein</fullName>
    </submittedName>
</protein>
<feature type="region of interest" description="Disordered" evidence="1">
    <location>
        <begin position="110"/>
        <end position="135"/>
    </location>
</feature>
<comment type="caution">
    <text evidence="2">The sequence shown here is derived from an EMBL/GenBank/DDBJ whole genome shotgun (WGS) entry which is preliminary data.</text>
</comment>
<proteinExistence type="predicted"/>
<dbReference type="Proteomes" id="UP000321484">
    <property type="component" value="Unassembled WGS sequence"/>
</dbReference>
<feature type="compositionally biased region" description="Basic and acidic residues" evidence="1">
    <location>
        <begin position="110"/>
        <end position="123"/>
    </location>
</feature>
<name>A0A511YYZ4_9CELL</name>
<dbReference type="EMBL" id="BJYK01000007">
    <property type="protein sequence ID" value="GEN80420.1"/>
    <property type="molecule type" value="Genomic_DNA"/>
</dbReference>
<sequence>MTLIHEPVRDQAAQQPRAPSDDDEHLRPLESTILSPAETRGGAATRAQGLARVTPSDGAAAPLCFAAVCGGVGARRALEGGDVATTPPERPNIRQVATQPPLERIFQSSDSRRMDGAVHDRPFTEPTGKLGFNDRRHQPTAGMSCVPYFLPHARSSSVSTSRPPPVTIGTLAGAGAAMGRTGQVHPQEWA</sequence>
<keyword evidence="3" id="KW-1185">Reference proteome</keyword>
<accession>A0A511YYZ4</accession>
<dbReference type="AlphaFoldDB" id="A0A511YYZ4"/>
<evidence type="ECO:0000313" key="3">
    <source>
        <dbReference type="Proteomes" id="UP000321484"/>
    </source>
</evidence>
<evidence type="ECO:0000313" key="2">
    <source>
        <dbReference type="EMBL" id="GEN80420.1"/>
    </source>
</evidence>
<evidence type="ECO:0000256" key="1">
    <source>
        <dbReference type="SAM" id="MobiDB-lite"/>
    </source>
</evidence>
<organism evidence="2 3">
    <name type="scientific">Actinotalea fermentans</name>
    <dbReference type="NCBI Taxonomy" id="43671"/>
    <lineage>
        <taxon>Bacteria</taxon>
        <taxon>Bacillati</taxon>
        <taxon>Actinomycetota</taxon>
        <taxon>Actinomycetes</taxon>
        <taxon>Micrococcales</taxon>
        <taxon>Cellulomonadaceae</taxon>
        <taxon>Actinotalea</taxon>
    </lineage>
</organism>